<evidence type="ECO:0000313" key="2">
    <source>
        <dbReference type="Proteomes" id="UP000320421"/>
    </source>
</evidence>
<sequence>MCWVCSDITYFNICVNLNSLVFSEIIQTASGSDASERECAGAANMAADLNHTRLSGSKPDISLFGWNFLSIDIFYS</sequence>
<evidence type="ECO:0000313" key="1">
    <source>
        <dbReference type="EMBL" id="QDT18681.1"/>
    </source>
</evidence>
<accession>A0A517PH31</accession>
<keyword evidence="2" id="KW-1185">Reference proteome</keyword>
<dbReference type="Proteomes" id="UP000320421">
    <property type="component" value="Chromosome"/>
</dbReference>
<dbReference type="EMBL" id="CP036266">
    <property type="protein sequence ID" value="QDT18681.1"/>
    <property type="molecule type" value="Genomic_DNA"/>
</dbReference>
<dbReference type="AlphaFoldDB" id="A0A517PH31"/>
<proteinExistence type="predicted"/>
<name>A0A517PH31_9PLAN</name>
<organism evidence="1 2">
    <name type="scientific">Gimesia chilikensis</name>
    <dbReference type="NCBI Taxonomy" id="2605989"/>
    <lineage>
        <taxon>Bacteria</taxon>
        <taxon>Pseudomonadati</taxon>
        <taxon>Planctomycetota</taxon>
        <taxon>Planctomycetia</taxon>
        <taxon>Planctomycetales</taxon>
        <taxon>Planctomycetaceae</taxon>
        <taxon>Gimesia</taxon>
    </lineage>
</organism>
<gene>
    <name evidence="1" type="ORF">HG66A1_04430</name>
</gene>
<protein>
    <submittedName>
        <fullName evidence="1">Uncharacterized protein</fullName>
    </submittedName>
</protein>
<reference evidence="1 2" key="1">
    <citation type="submission" date="2019-02" db="EMBL/GenBank/DDBJ databases">
        <title>Deep-cultivation of Planctomycetes and their phenomic and genomic characterization uncovers novel biology.</title>
        <authorList>
            <person name="Wiegand S."/>
            <person name="Jogler M."/>
            <person name="Boedeker C."/>
            <person name="Pinto D."/>
            <person name="Vollmers J."/>
            <person name="Rivas-Marin E."/>
            <person name="Kohn T."/>
            <person name="Peeters S.H."/>
            <person name="Heuer A."/>
            <person name="Rast P."/>
            <person name="Oberbeckmann S."/>
            <person name="Bunk B."/>
            <person name="Jeske O."/>
            <person name="Meyerdierks A."/>
            <person name="Storesund J.E."/>
            <person name="Kallscheuer N."/>
            <person name="Luecker S."/>
            <person name="Lage O.M."/>
            <person name="Pohl T."/>
            <person name="Merkel B.J."/>
            <person name="Hornburger P."/>
            <person name="Mueller R.-W."/>
            <person name="Bruemmer F."/>
            <person name="Labrenz M."/>
            <person name="Spormann A.M."/>
            <person name="Op den Camp H."/>
            <person name="Overmann J."/>
            <person name="Amann R."/>
            <person name="Jetten M.S.M."/>
            <person name="Mascher T."/>
            <person name="Medema M.H."/>
            <person name="Devos D.P."/>
            <person name="Kaster A.-K."/>
            <person name="Ovreas L."/>
            <person name="Rohde M."/>
            <person name="Galperin M.Y."/>
            <person name="Jogler C."/>
        </authorList>
    </citation>
    <scope>NUCLEOTIDE SEQUENCE [LARGE SCALE GENOMIC DNA]</scope>
    <source>
        <strain evidence="1 2">HG66A1</strain>
    </source>
</reference>